<dbReference type="InterPro" id="IPR010344">
    <property type="entry name" value="YbjH"/>
</dbReference>
<comment type="caution">
    <text evidence="1">The sequence shown here is derived from an EMBL/GenBank/DDBJ whole genome shotgun (WGS) entry which is preliminary data.</text>
</comment>
<keyword evidence="2" id="KW-1185">Reference proteome</keyword>
<gene>
    <name evidence="1" type="ORF">EG244_05170</name>
</gene>
<evidence type="ECO:0000313" key="2">
    <source>
        <dbReference type="Proteomes" id="UP000282125"/>
    </source>
</evidence>
<organism evidence="1 2">
    <name type="scientific">Falsigemmobacter faecalis</name>
    <dbReference type="NCBI Taxonomy" id="2488730"/>
    <lineage>
        <taxon>Bacteria</taxon>
        <taxon>Pseudomonadati</taxon>
        <taxon>Pseudomonadota</taxon>
        <taxon>Alphaproteobacteria</taxon>
        <taxon>Rhodobacterales</taxon>
        <taxon>Paracoccaceae</taxon>
        <taxon>Falsigemmobacter</taxon>
    </lineage>
</organism>
<reference evidence="1 2" key="1">
    <citation type="submission" date="2018-11" db="EMBL/GenBank/DDBJ databases">
        <title>Gemmobacter sp. nov., YIM 102744-1 draft genome.</title>
        <authorList>
            <person name="Li G."/>
            <person name="Jiang Y."/>
        </authorList>
    </citation>
    <scope>NUCLEOTIDE SEQUENCE [LARGE SCALE GENOMIC DNA]</scope>
    <source>
        <strain evidence="1 2">YIM 102744-1</strain>
    </source>
</reference>
<dbReference type="EMBL" id="RRAZ01000006">
    <property type="protein sequence ID" value="RRH76564.1"/>
    <property type="molecule type" value="Genomic_DNA"/>
</dbReference>
<name>A0A3P3DRJ3_9RHOB</name>
<evidence type="ECO:0000313" key="1">
    <source>
        <dbReference type="EMBL" id="RRH76564.1"/>
    </source>
</evidence>
<dbReference type="AlphaFoldDB" id="A0A3P3DRJ3"/>
<protein>
    <submittedName>
        <fullName evidence="1">YjbH domain-containing protein</fullName>
    </submittedName>
</protein>
<sequence length="719" mass="77893">MSERVMGSGLLIPRRIGAGFVLVALTALPAAADRLPGVSLRAGSGLIEMPSALPQPDGQINVSVSHAGGVLRNAVSFQITPRLQGSFRYSGFRLPANAAGIAGGYGPGAEYFDRAFDLSYLLVAEGGGWPAIAVGLRDFAGTGMDGAEYIVASRRLTPRLSVTAGLGWGQMGSRDPLFSTGDRSAQRAAATGGTPNFRQWFRGPAAPFAGVEWQATPRLGLKAEWSSDAYRELSGAQRLFPNRSPLNFGAEYQLTDAVKLGGYALYGSRIGMSLQIALNPRLRPAAGLRGAAPLPLSHRPSRTTDPAAWSDAWTQQGSESAVQAIGAQVRQAMASEGLRAEAIAVSGPVIRVRMRNLRYHSAGQALGRAGRALSRSLPSSVEYFDIVPVERGMDLSVIRISRSDLEALEHQPDQADLLWQRSRLSEAASGAPAMTEFAPAPRLTWDLAPFLRYSLFDPDSPLRFDTGLRLRGEWQIARGLTLAGAIEQRLAGTMGQQARPSNSVLPHVRTDDYLRSRRDTRLASLYLASYARPGRHLYSRVTAGYLERGYAGLSGELLWKPVGSRLALGAELHHVRQRSLSGFAGLGDYGVTGGHLSVYYEFPKGYLAQLDMGRYLAGDYGATLSLEREFAGGWRVGAFATLTNVSRQAFGEGSFDKGIRFTLPLNWVTGLPSRKKISNTVRMLQRDGGARLEIPGPLYETLRGWHGERLQRERGLLWR</sequence>
<dbReference type="Pfam" id="PF06082">
    <property type="entry name" value="YjbH"/>
    <property type="match status" value="1"/>
</dbReference>
<proteinExistence type="predicted"/>
<accession>A0A3P3DRJ3</accession>
<dbReference type="Proteomes" id="UP000282125">
    <property type="component" value="Unassembled WGS sequence"/>
</dbReference>